<comment type="caution">
    <text evidence="2">The sequence shown here is derived from an EMBL/GenBank/DDBJ whole genome shotgun (WGS) entry which is preliminary data.</text>
</comment>
<reference evidence="2 3" key="1">
    <citation type="submission" date="2019-09" db="EMBL/GenBank/DDBJ databases">
        <title>Whole genome shotgun sequencing (WGS) of Ellagibacter isourolithinifaciens DSM 104140(T) and Adlercreutzia muris DSM 29508(T).</title>
        <authorList>
            <person name="Stoll D.A."/>
            <person name="Danylec N."/>
            <person name="Huch M."/>
        </authorList>
    </citation>
    <scope>NUCLEOTIDE SEQUENCE [LARGE SCALE GENOMIC DNA]</scope>
    <source>
        <strain evidence="2 3">DSM 104140</strain>
    </source>
</reference>
<name>A0A6N6NSL7_9ACTN</name>
<feature type="chain" id="PRO_5026679071" description="DUF5067 domain-containing protein" evidence="1">
    <location>
        <begin position="23"/>
        <end position="172"/>
    </location>
</feature>
<evidence type="ECO:0000256" key="1">
    <source>
        <dbReference type="SAM" id="SignalP"/>
    </source>
</evidence>
<dbReference type="AlphaFoldDB" id="A0A6N6NSL7"/>
<dbReference type="EMBL" id="WAJR01000009">
    <property type="protein sequence ID" value="KAB1640767.1"/>
    <property type="molecule type" value="Genomic_DNA"/>
</dbReference>
<sequence length="172" mass="18901">MPRFLCSVLVACFSALAVFTLAACSSSDGDNSSPHVDNGKLHIYYEEPYAVVPEGSFYHEKGFGMFLEAYCSLFSSSEVSGLDSTFLVSGEEEDHGFRSLSMFSEVDDGNVSSQDVKNAIDNFTLPRPEMTDPGFRLVDDIDKGNGESILIYAAYENVDKNKAQRCALQVIF</sequence>
<dbReference type="GeneID" id="98657796"/>
<feature type="signal peptide" evidence="1">
    <location>
        <begin position="1"/>
        <end position="22"/>
    </location>
</feature>
<dbReference type="Proteomes" id="UP000468668">
    <property type="component" value="Unassembled WGS sequence"/>
</dbReference>
<dbReference type="RefSeq" id="WP_211361030.1">
    <property type="nucleotide sequence ID" value="NZ_WAJR01000009.1"/>
</dbReference>
<evidence type="ECO:0008006" key="4">
    <source>
        <dbReference type="Google" id="ProtNLM"/>
    </source>
</evidence>
<evidence type="ECO:0000313" key="3">
    <source>
        <dbReference type="Proteomes" id="UP000468668"/>
    </source>
</evidence>
<protein>
    <recommendedName>
        <fullName evidence="4">DUF5067 domain-containing protein</fullName>
    </recommendedName>
</protein>
<dbReference type="PROSITE" id="PS51257">
    <property type="entry name" value="PROKAR_LIPOPROTEIN"/>
    <property type="match status" value="1"/>
</dbReference>
<keyword evidence="3" id="KW-1185">Reference proteome</keyword>
<organism evidence="2 3">
    <name type="scientific">Ellagibacter isourolithinifaciens</name>
    <dbReference type="NCBI Taxonomy" id="2137581"/>
    <lineage>
        <taxon>Bacteria</taxon>
        <taxon>Bacillati</taxon>
        <taxon>Actinomycetota</taxon>
        <taxon>Coriobacteriia</taxon>
        <taxon>Eggerthellales</taxon>
        <taxon>Eggerthellaceae</taxon>
        <taxon>Ellagibacter</taxon>
    </lineage>
</organism>
<gene>
    <name evidence="2" type="ORF">F8C90_05175</name>
</gene>
<evidence type="ECO:0000313" key="2">
    <source>
        <dbReference type="EMBL" id="KAB1640767.1"/>
    </source>
</evidence>
<proteinExistence type="predicted"/>
<keyword evidence="1" id="KW-0732">Signal</keyword>
<accession>A0A6N6NSL7</accession>